<dbReference type="STRING" id="284581.AMD01_05070"/>
<evidence type="ECO:0000256" key="3">
    <source>
        <dbReference type="ARBA" id="ARBA00022801"/>
    </source>
</evidence>
<dbReference type="SUPFAM" id="SSF54001">
    <property type="entry name" value="Cysteine proteinases"/>
    <property type="match status" value="1"/>
</dbReference>
<dbReference type="PATRIC" id="fig|284581.3.peg.1399"/>
<dbReference type="Gene3D" id="3.90.1720.10">
    <property type="entry name" value="endopeptidase domain like (from Nostoc punctiforme)"/>
    <property type="match status" value="1"/>
</dbReference>
<dbReference type="InterPro" id="IPR038765">
    <property type="entry name" value="Papain-like_cys_pep_sf"/>
</dbReference>
<protein>
    <recommendedName>
        <fullName evidence="5">NlpC/P60 domain-containing protein</fullName>
    </recommendedName>
</protein>
<dbReference type="Proteomes" id="UP000037558">
    <property type="component" value="Unassembled WGS sequence"/>
</dbReference>
<proteinExistence type="inferred from homology"/>
<keyword evidence="4" id="KW-0788">Thiol protease</keyword>
<dbReference type="InterPro" id="IPR000064">
    <property type="entry name" value="NLP_P60_dom"/>
</dbReference>
<dbReference type="InterPro" id="IPR023346">
    <property type="entry name" value="Lysozyme-like_dom_sf"/>
</dbReference>
<dbReference type="EMBL" id="LILC01000006">
    <property type="protein sequence ID" value="KOO48194.1"/>
    <property type="molecule type" value="Genomic_DNA"/>
</dbReference>
<accession>A0A0M0LAX2</accession>
<comment type="caution">
    <text evidence="6">The sequence shown here is derived from an EMBL/GenBank/DDBJ whole genome shotgun (WGS) entry which is preliminary data.</text>
</comment>
<evidence type="ECO:0000313" key="6">
    <source>
        <dbReference type="EMBL" id="KOO48194.1"/>
    </source>
</evidence>
<organism evidence="6 7">
    <name type="scientific">Priestia koreensis</name>
    <dbReference type="NCBI Taxonomy" id="284581"/>
    <lineage>
        <taxon>Bacteria</taxon>
        <taxon>Bacillati</taxon>
        <taxon>Bacillota</taxon>
        <taxon>Bacilli</taxon>
        <taxon>Bacillales</taxon>
        <taxon>Bacillaceae</taxon>
        <taxon>Priestia</taxon>
    </lineage>
</organism>
<evidence type="ECO:0000259" key="5">
    <source>
        <dbReference type="PROSITE" id="PS51935"/>
    </source>
</evidence>
<keyword evidence="3" id="KW-0378">Hydrolase</keyword>
<dbReference type="PANTHER" id="PTHR47053">
    <property type="entry name" value="MUREIN DD-ENDOPEPTIDASE MEPH-RELATED"/>
    <property type="match status" value="1"/>
</dbReference>
<dbReference type="InterPro" id="IPR051202">
    <property type="entry name" value="Peptidase_C40"/>
</dbReference>
<evidence type="ECO:0000313" key="7">
    <source>
        <dbReference type="Proteomes" id="UP000037558"/>
    </source>
</evidence>
<keyword evidence="7" id="KW-1185">Reference proteome</keyword>
<sequence length="322" mass="34150">MKNGKVAFDNVGIDIIGVGSNGNIVPGKGVPPQFMPMYLKGQSTFGTPWYYIAAVHSIETQFSTNATTSSAGAFGVTQFMPCTWVGWSYPGCKGSKGNVVMPKETYTNLSVIARYGGYGVDGNGDGKADPWNLEDGILATAKYLGANGMPSDPKKAFYTYNNANWYVTKAINLGEKFKNEAKEIPVGGGGSSSSSAVVNAGSVLIGKTVYVFGGGRNQGDINAGRFDCSSFVHWAFAQVGINLGNRGSVSTETLKNLGSSVPVSDMQPGDLVFFDTYKKDGHVGIYAGNGKFLGCQGKTGVAIADMSKGYFQRKFNGRVRRI</sequence>
<gene>
    <name evidence="6" type="ORF">AMD01_05070</name>
</gene>
<dbReference type="Pfam" id="PF00877">
    <property type="entry name" value="NLPC_P60"/>
    <property type="match status" value="1"/>
</dbReference>
<comment type="similarity">
    <text evidence="1">Belongs to the peptidase C40 family.</text>
</comment>
<dbReference type="GO" id="GO:0008234">
    <property type="term" value="F:cysteine-type peptidase activity"/>
    <property type="evidence" value="ECO:0007669"/>
    <property type="project" value="UniProtKB-KW"/>
</dbReference>
<evidence type="ECO:0000256" key="1">
    <source>
        <dbReference type="ARBA" id="ARBA00007074"/>
    </source>
</evidence>
<evidence type="ECO:0000256" key="4">
    <source>
        <dbReference type="ARBA" id="ARBA00022807"/>
    </source>
</evidence>
<reference evidence="7" key="1">
    <citation type="submission" date="2015-08" db="EMBL/GenBank/DDBJ databases">
        <title>Fjat-14210 dsm16467.</title>
        <authorList>
            <person name="Liu B."/>
            <person name="Wang J."/>
            <person name="Zhu Y."/>
            <person name="Liu G."/>
            <person name="Chen Q."/>
            <person name="Chen Z."/>
            <person name="Lan J."/>
            <person name="Che J."/>
            <person name="Ge C."/>
            <person name="Shi H."/>
            <person name="Pan Z."/>
            <person name="Liu X."/>
        </authorList>
    </citation>
    <scope>NUCLEOTIDE SEQUENCE [LARGE SCALE GENOMIC DNA]</scope>
    <source>
        <strain evidence="7">DSM 16467</strain>
    </source>
</reference>
<dbReference type="PROSITE" id="PS51935">
    <property type="entry name" value="NLPC_P60"/>
    <property type="match status" value="1"/>
</dbReference>
<name>A0A0M0LAX2_9BACI</name>
<dbReference type="GO" id="GO:0006508">
    <property type="term" value="P:proteolysis"/>
    <property type="evidence" value="ECO:0007669"/>
    <property type="project" value="UniProtKB-KW"/>
</dbReference>
<dbReference type="Gene3D" id="1.10.530.10">
    <property type="match status" value="1"/>
</dbReference>
<dbReference type="SUPFAM" id="SSF53955">
    <property type="entry name" value="Lysozyme-like"/>
    <property type="match status" value="1"/>
</dbReference>
<keyword evidence="2" id="KW-0645">Protease</keyword>
<evidence type="ECO:0000256" key="2">
    <source>
        <dbReference type="ARBA" id="ARBA00022670"/>
    </source>
</evidence>
<feature type="domain" description="NlpC/P60" evidence="5">
    <location>
        <begin position="191"/>
        <end position="322"/>
    </location>
</feature>
<dbReference type="CDD" id="cd13399">
    <property type="entry name" value="Slt35-like"/>
    <property type="match status" value="1"/>
</dbReference>
<dbReference type="AlphaFoldDB" id="A0A0M0LAX2"/>
<dbReference type="PANTHER" id="PTHR47053:SF1">
    <property type="entry name" value="MUREIN DD-ENDOPEPTIDASE MEPH-RELATED"/>
    <property type="match status" value="1"/>
</dbReference>